<evidence type="ECO:0000256" key="1">
    <source>
        <dbReference type="SAM" id="MobiDB-lite"/>
    </source>
</evidence>
<dbReference type="EMBL" id="BGZK01000651">
    <property type="protein sequence ID" value="GBP54637.1"/>
    <property type="molecule type" value="Genomic_DNA"/>
</dbReference>
<evidence type="ECO:0000313" key="3">
    <source>
        <dbReference type="Proteomes" id="UP000299102"/>
    </source>
</evidence>
<dbReference type="AlphaFoldDB" id="A0A4C1WWZ9"/>
<reference evidence="2 3" key="1">
    <citation type="journal article" date="2019" name="Commun. Biol.">
        <title>The bagworm genome reveals a unique fibroin gene that provides high tensile strength.</title>
        <authorList>
            <person name="Kono N."/>
            <person name="Nakamura H."/>
            <person name="Ohtoshi R."/>
            <person name="Tomita M."/>
            <person name="Numata K."/>
            <person name="Arakawa K."/>
        </authorList>
    </citation>
    <scope>NUCLEOTIDE SEQUENCE [LARGE SCALE GENOMIC DNA]</scope>
</reference>
<accession>A0A4C1WWZ9</accession>
<dbReference type="Proteomes" id="UP000299102">
    <property type="component" value="Unassembled WGS sequence"/>
</dbReference>
<feature type="region of interest" description="Disordered" evidence="1">
    <location>
        <begin position="15"/>
        <end position="38"/>
    </location>
</feature>
<organism evidence="2 3">
    <name type="scientific">Eumeta variegata</name>
    <name type="common">Bagworm moth</name>
    <name type="synonym">Eumeta japonica</name>
    <dbReference type="NCBI Taxonomy" id="151549"/>
    <lineage>
        <taxon>Eukaryota</taxon>
        <taxon>Metazoa</taxon>
        <taxon>Ecdysozoa</taxon>
        <taxon>Arthropoda</taxon>
        <taxon>Hexapoda</taxon>
        <taxon>Insecta</taxon>
        <taxon>Pterygota</taxon>
        <taxon>Neoptera</taxon>
        <taxon>Endopterygota</taxon>
        <taxon>Lepidoptera</taxon>
        <taxon>Glossata</taxon>
        <taxon>Ditrysia</taxon>
        <taxon>Tineoidea</taxon>
        <taxon>Psychidae</taxon>
        <taxon>Oiketicinae</taxon>
        <taxon>Eumeta</taxon>
    </lineage>
</organism>
<keyword evidence="3" id="KW-1185">Reference proteome</keyword>
<proteinExistence type="predicted"/>
<name>A0A4C1WWZ9_EUMVA</name>
<protein>
    <submittedName>
        <fullName evidence="2">Uncharacterized protein</fullName>
    </submittedName>
</protein>
<sequence>MHFIQNLRHNNFFKNRASSERRTEDERDEANGLAGLTGYDTDRLAGAVASRRATPGPPSHHVRDAAQRFIFSTRHNKSIFPPLITGCARAGARGREARASVVGRRRHRSAFIGIGMQFQGSAHPVPPTARPAQRPIEALGLFSSRPRSATFLFIRPY</sequence>
<evidence type="ECO:0000313" key="2">
    <source>
        <dbReference type="EMBL" id="GBP54637.1"/>
    </source>
</evidence>
<gene>
    <name evidence="2" type="ORF">EVAR_35899_1</name>
</gene>
<comment type="caution">
    <text evidence="2">The sequence shown here is derived from an EMBL/GenBank/DDBJ whole genome shotgun (WGS) entry which is preliminary data.</text>
</comment>